<evidence type="ECO:0008006" key="5">
    <source>
        <dbReference type="Google" id="ProtNLM"/>
    </source>
</evidence>
<dbReference type="RefSeq" id="WP_109348729.1">
    <property type="nucleotide sequence ID" value="NZ_BJUE01000007.1"/>
</dbReference>
<name>A0A8B4Q930_9BACL</name>
<keyword evidence="4" id="KW-1185">Reference proteome</keyword>
<dbReference type="OrthoDB" id="9800780at2"/>
<evidence type="ECO:0000313" key="1">
    <source>
        <dbReference type="EMBL" id="STX09217.1"/>
    </source>
</evidence>
<gene>
    <name evidence="2" type="ORF">DFR61_13016</name>
    <name evidence="1" type="ORF">NCTC10597_00887</name>
</gene>
<proteinExistence type="predicted"/>
<dbReference type="EMBL" id="SNZG01000030">
    <property type="protein sequence ID" value="TDR35521.1"/>
    <property type="molecule type" value="Genomic_DNA"/>
</dbReference>
<comment type="caution">
    <text evidence="1">The sequence shown here is derived from an EMBL/GenBank/DDBJ whole genome shotgun (WGS) entry which is preliminary data.</text>
</comment>
<reference evidence="1 3" key="1">
    <citation type="submission" date="2018-06" db="EMBL/GenBank/DDBJ databases">
        <authorList>
            <consortium name="Pathogen Informatics"/>
            <person name="Doyle S."/>
        </authorList>
    </citation>
    <scope>NUCLEOTIDE SEQUENCE [LARGE SCALE GENOMIC DNA]</scope>
    <source>
        <strain evidence="1 3">NCTC10597</strain>
    </source>
</reference>
<evidence type="ECO:0000313" key="2">
    <source>
        <dbReference type="EMBL" id="TDR35521.1"/>
    </source>
</evidence>
<dbReference type="Proteomes" id="UP000254330">
    <property type="component" value="Unassembled WGS sequence"/>
</dbReference>
<organism evidence="1 3">
    <name type="scientific">Kurthia zopfii</name>
    <dbReference type="NCBI Taxonomy" id="1650"/>
    <lineage>
        <taxon>Bacteria</taxon>
        <taxon>Bacillati</taxon>
        <taxon>Bacillota</taxon>
        <taxon>Bacilli</taxon>
        <taxon>Bacillales</taxon>
        <taxon>Caryophanaceae</taxon>
        <taxon>Kurthia</taxon>
    </lineage>
</organism>
<dbReference type="AlphaFoldDB" id="A0A8B4Q930"/>
<dbReference type="EMBL" id="UGNP01000001">
    <property type="protein sequence ID" value="STX09217.1"/>
    <property type="molecule type" value="Genomic_DNA"/>
</dbReference>
<reference evidence="2 4" key="2">
    <citation type="submission" date="2019-03" db="EMBL/GenBank/DDBJ databases">
        <title>Genomic Encyclopedia of Type Strains, Phase IV (KMG-IV): sequencing the most valuable type-strain genomes for metagenomic binning, comparative biology and taxonomic classification.</title>
        <authorList>
            <person name="Goeker M."/>
        </authorList>
    </citation>
    <scope>NUCLEOTIDE SEQUENCE [LARGE SCALE GENOMIC DNA]</scope>
    <source>
        <strain evidence="2 4">DSM 20580</strain>
    </source>
</reference>
<sequence>MNIYLSVKNRKQVLKLPIVPEEVKVQTNRKNEKFETINFGEILLLGQAGLKEFEIETFFPKDPKRYSFSRNKKRKGWDCVKLIESWMAKKLPVRVTVTGSPINILMAIESFEYGVQDGTGDIYYTMAFSEFKKISLKKKRRKKK</sequence>
<protein>
    <recommendedName>
        <fullName evidence="5">Phage protein</fullName>
    </recommendedName>
</protein>
<evidence type="ECO:0000313" key="4">
    <source>
        <dbReference type="Proteomes" id="UP000294641"/>
    </source>
</evidence>
<accession>A0A8B4Q930</accession>
<evidence type="ECO:0000313" key="3">
    <source>
        <dbReference type="Proteomes" id="UP000254330"/>
    </source>
</evidence>
<dbReference type="Proteomes" id="UP000294641">
    <property type="component" value="Unassembled WGS sequence"/>
</dbReference>